<evidence type="ECO:0000256" key="1">
    <source>
        <dbReference type="SAM" id="MobiDB-lite"/>
    </source>
</evidence>
<feature type="region of interest" description="Disordered" evidence="1">
    <location>
        <begin position="1362"/>
        <end position="1383"/>
    </location>
</feature>
<keyword evidence="2" id="KW-0812">Transmembrane</keyword>
<evidence type="ECO:0000256" key="2">
    <source>
        <dbReference type="SAM" id="Phobius"/>
    </source>
</evidence>
<evidence type="ECO:0000313" key="3">
    <source>
        <dbReference type="EMBL" id="MDC8013967.1"/>
    </source>
</evidence>
<keyword evidence="4" id="KW-1185">Reference proteome</keyword>
<feature type="transmembrane region" description="Helical" evidence="2">
    <location>
        <begin position="852"/>
        <end position="874"/>
    </location>
</feature>
<reference evidence="3" key="1">
    <citation type="submission" date="2023-02" db="EMBL/GenBank/DDBJ databases">
        <title>Tahibacter soli sp. nov. isolated from soil.</title>
        <authorList>
            <person name="Baek J.H."/>
            <person name="Lee J.K."/>
            <person name="Choi D.G."/>
            <person name="Jeon C.O."/>
        </authorList>
    </citation>
    <scope>NUCLEOTIDE SEQUENCE</scope>
    <source>
        <strain evidence="3">BL</strain>
    </source>
</reference>
<accession>A0A9X3YLR4</accession>
<evidence type="ECO:0008006" key="5">
    <source>
        <dbReference type="Google" id="ProtNLM"/>
    </source>
</evidence>
<keyword evidence="2" id="KW-0472">Membrane</keyword>
<gene>
    <name evidence="3" type="ORF">OD750_015595</name>
</gene>
<name>A0A9X3YLR4_9GAMM</name>
<keyword evidence="2" id="KW-1133">Transmembrane helix</keyword>
<sequence length="1559" mass="161615">MITTMTGANPSMLASANDAEAIGRFQATLLRFQDVAKTSAVAAGAAIAQIGGAVAAVGGLALDSAGKLTQWVNAAIDAQAKIDEMSQKLGLSAEATSRLAATAKISGTDFDTLGKAMSKLTENAMNAAGGSRENTAAFTAMGVSIADATGRVKAGDRLLAEIADKFSGYRDGAEKSALATKLFGDAGTSLIPLLNGGSAALDDYASTAASFGAIVGGETAQAASQFQENLAALELAGAGVANQVAAEILPTLVQFSGDILEATKSSGLLTVAADVLSGALKIVGGVALAVTNIVQNMTNFVAAGFDTIGGAFDIVSGASAGVAQGIGAAYAKVTGDTKGYETMSKAASETISSSWQEGTQRISGAWSSAVDGVNQNTQEFIQYVSAVEAPIVRIDEALRKRLAPSLEAVKVAFGQFAKADGFGDMLKAADATIGAIANAFAKLNEDPRETAPRVGSGGGKPDDKTKELEAAKAKLNETLNGLHGSISPVDAAWVKFNKTVDDFNLSIDDATKKGLAEADANRMSADALKYAQTIRDREIAKIKEQGDVLGRYLREVDKSRALDGLTDRQKAVVQAVQAATKEYEANTKANIENQQSLGELQSTVGAVAAARYDEAKAAEAATAAAKRQSDIVRNGMNGMADAISNWAVNGFSKARDFWKSMVDIVKRSVAQMLAEWIKTRFIGAFFNDPGARRGATAGAFGMPVSLSGGSVVDLVTGGGASSSSGAMQTGGFQYSSDGSLFSGDSWISAGKSLWSGFSQLWYGSGQMTQLGSYLGTAAYGPGMATTWTPSALGTTLGVAGGLYAGYNRYQNSNGGLAGGLGAAAYGVGTIGVMGAVGGVLGGAGAAAGMAGAMGSIGLAAIPVIGWIAAIAMLVDMVAGGKLFGTKARTQYTDSRIDIGAEGAEASMLVTTVRQRSLFRGRQWSTSAGEVTPEMTEAANKFWKQLADIAKDVAKSIGGDVAPVIDASLRTVTEYDKKGREKATKFIVEALGRSWEEASAELATKRIAAEQMIASLDFGQKEAEASKIAERYRKEAEALADAAATMVQARADLNDGKGLLGGGDTLTSVMAWVEEQRKGDETLAATYARLSQATAQYNALVEQTAQALEQIQVGAGPVEQLRAALEQITKQTEATVKALNDAAIAAGLTAAREEDLAAVRDLENARIAQLVDGFWGNIDEQFKAITQVNTPAGDFAASMRAIAQSLYDNIAQANMLARAQGQAGASTQQLARIHELAARQAASAIARLTDIGRNQVRSLYGGAFTLDQVNADIAELQSRAGTASGAVQDFGSAMGDAASAATDAMNLLLGDLSPLNDQEKLQQAMAGLAAGTVTQEQVLEIGRRLYASSANYDALFGQVTSMGGSRSGGGGGGGGGAAPQQQALTQEEQERLADLMQQRDELVRQQRINEARDLANTVAMLAAAQGESFAEVAESIGLDLEKLAKDLGMENLAELTEYLGNIDVSADPVVDAFTDNIDRLIATMKELWGPKDDGAADGADDKSGATSADVQVEVRRGTEANERIARENGARLDRIDVSIRELGRDFREAFAPQRSTRMTN</sequence>
<organism evidence="3 4">
    <name type="scientific">Tahibacter soli</name>
    <dbReference type="NCBI Taxonomy" id="2983605"/>
    <lineage>
        <taxon>Bacteria</taxon>
        <taxon>Pseudomonadati</taxon>
        <taxon>Pseudomonadota</taxon>
        <taxon>Gammaproteobacteria</taxon>
        <taxon>Lysobacterales</taxon>
        <taxon>Rhodanobacteraceae</taxon>
        <taxon>Tahibacter</taxon>
    </lineage>
</organism>
<dbReference type="EMBL" id="JAOVZO020000018">
    <property type="protein sequence ID" value="MDC8013967.1"/>
    <property type="molecule type" value="Genomic_DNA"/>
</dbReference>
<dbReference type="Proteomes" id="UP001139971">
    <property type="component" value="Unassembled WGS sequence"/>
</dbReference>
<feature type="transmembrane region" description="Helical" evidence="2">
    <location>
        <begin position="816"/>
        <end position="840"/>
    </location>
</feature>
<dbReference type="RefSeq" id="WP_263541610.1">
    <property type="nucleotide sequence ID" value="NZ_JAOVZO020000018.1"/>
</dbReference>
<evidence type="ECO:0000313" key="4">
    <source>
        <dbReference type="Proteomes" id="UP001139971"/>
    </source>
</evidence>
<comment type="caution">
    <text evidence="3">The sequence shown here is derived from an EMBL/GenBank/DDBJ whole genome shotgun (WGS) entry which is preliminary data.</text>
</comment>
<protein>
    <recommendedName>
        <fullName evidence="5">Tape measure domain-containing protein</fullName>
    </recommendedName>
</protein>
<feature type="compositionally biased region" description="Gly residues" evidence="1">
    <location>
        <begin position="1364"/>
        <end position="1376"/>
    </location>
</feature>
<proteinExistence type="predicted"/>
<feature type="compositionally biased region" description="Basic and acidic residues" evidence="1">
    <location>
        <begin position="1489"/>
        <end position="1502"/>
    </location>
</feature>
<feature type="region of interest" description="Disordered" evidence="1">
    <location>
        <begin position="1489"/>
        <end position="1519"/>
    </location>
</feature>